<dbReference type="Gene3D" id="3.40.50.300">
    <property type="entry name" value="P-loop containing nucleotide triphosphate hydrolases"/>
    <property type="match status" value="1"/>
</dbReference>
<evidence type="ECO:0000313" key="1">
    <source>
        <dbReference type="EMBL" id="ABW67737.1"/>
    </source>
</evidence>
<accession>A8ZT54</accession>
<dbReference type="SUPFAM" id="SSF52540">
    <property type="entry name" value="P-loop containing nucleoside triphosphate hydrolases"/>
    <property type="match status" value="1"/>
</dbReference>
<gene>
    <name evidence="1" type="ordered locus">Dole_1933</name>
</gene>
<dbReference type="HOGENOM" id="CLU_103376_0_0_7"/>
<dbReference type="AlphaFoldDB" id="A8ZT54"/>
<proteinExistence type="predicted"/>
<dbReference type="STRING" id="96561.Dole_1933"/>
<sequence>MCAEYKSIPDALSPVIHVTTHALKAGEIGAVVARPGVGKTSFLVQVALHAMMSGKKVMHVNLKDSIKKVTLWYGEIFSLLCKKYQGLEEGVALDSLLARRFIMTMQVQGFSTDAIGERLADLLEQNIFTPDILIIDGLSFDASRQETVDGFGRISREFSMGIWVSVPAHREEPRDDADMPARIGDIKDHFALVWEFVPEGQEIRLKQLVPEGADTTAGAPALSLDPASMLLDVRTA</sequence>
<dbReference type="EMBL" id="CP000859">
    <property type="protein sequence ID" value="ABW67737.1"/>
    <property type="molecule type" value="Genomic_DNA"/>
</dbReference>
<dbReference type="eggNOG" id="COG0467">
    <property type="taxonomic scope" value="Bacteria"/>
</dbReference>
<protein>
    <submittedName>
        <fullName evidence="1">Conserved hypothetical cytosolic protein</fullName>
    </submittedName>
</protein>
<name>A8ZT54_DESOH</name>
<dbReference type="OrthoDB" id="368791at2"/>
<organism evidence="1 2">
    <name type="scientific">Desulfosudis oleivorans (strain DSM 6200 / JCM 39069 / Hxd3)</name>
    <name type="common">Desulfococcus oleovorans</name>
    <dbReference type="NCBI Taxonomy" id="96561"/>
    <lineage>
        <taxon>Bacteria</taxon>
        <taxon>Pseudomonadati</taxon>
        <taxon>Thermodesulfobacteriota</taxon>
        <taxon>Desulfobacteria</taxon>
        <taxon>Desulfobacterales</taxon>
        <taxon>Desulfosudaceae</taxon>
        <taxon>Desulfosudis</taxon>
    </lineage>
</organism>
<reference evidence="1 2" key="1">
    <citation type="submission" date="2007-10" db="EMBL/GenBank/DDBJ databases">
        <title>Complete sequence of Desulfococcus oleovorans Hxd3.</title>
        <authorList>
            <consortium name="US DOE Joint Genome Institute"/>
            <person name="Copeland A."/>
            <person name="Lucas S."/>
            <person name="Lapidus A."/>
            <person name="Barry K."/>
            <person name="Glavina del Rio T."/>
            <person name="Dalin E."/>
            <person name="Tice H."/>
            <person name="Pitluck S."/>
            <person name="Kiss H."/>
            <person name="Brettin T."/>
            <person name="Bruce D."/>
            <person name="Detter J.C."/>
            <person name="Han C."/>
            <person name="Schmutz J."/>
            <person name="Larimer F."/>
            <person name="Land M."/>
            <person name="Hauser L."/>
            <person name="Kyrpides N."/>
            <person name="Kim E."/>
            <person name="Wawrik B."/>
            <person name="Richardson P."/>
        </authorList>
    </citation>
    <scope>NUCLEOTIDE SEQUENCE [LARGE SCALE GENOMIC DNA]</scope>
    <source>
        <strain evidence="2">DSM 6200 / JCM 39069 / Hxd3</strain>
    </source>
</reference>
<dbReference type="RefSeq" id="WP_012175349.1">
    <property type="nucleotide sequence ID" value="NC_009943.1"/>
</dbReference>
<dbReference type="KEGG" id="dol:Dole_1933"/>
<keyword evidence="2" id="KW-1185">Reference proteome</keyword>
<evidence type="ECO:0000313" key="2">
    <source>
        <dbReference type="Proteomes" id="UP000008561"/>
    </source>
</evidence>
<dbReference type="Pfam" id="PF13481">
    <property type="entry name" value="AAA_25"/>
    <property type="match status" value="1"/>
</dbReference>
<dbReference type="InterPro" id="IPR027417">
    <property type="entry name" value="P-loop_NTPase"/>
</dbReference>
<dbReference type="Proteomes" id="UP000008561">
    <property type="component" value="Chromosome"/>
</dbReference>